<feature type="domain" description="DUF4097" evidence="1">
    <location>
        <begin position="111"/>
        <end position="359"/>
    </location>
</feature>
<evidence type="ECO:0000259" key="1">
    <source>
        <dbReference type="Pfam" id="PF13349"/>
    </source>
</evidence>
<evidence type="ECO:0000313" key="3">
    <source>
        <dbReference type="Proteomes" id="UP000287969"/>
    </source>
</evidence>
<evidence type="ECO:0000313" key="2">
    <source>
        <dbReference type="EMBL" id="QAT62448.1"/>
    </source>
</evidence>
<dbReference type="PANTHER" id="PTHR34094">
    <property type="match status" value="1"/>
</dbReference>
<dbReference type="InterPro" id="IPR025164">
    <property type="entry name" value="Toastrack_DUF4097"/>
</dbReference>
<dbReference type="Gene3D" id="2.160.20.120">
    <property type="match status" value="1"/>
</dbReference>
<accession>A0A410QF49</accession>
<gene>
    <name evidence="2" type="ORF">EQM13_13175</name>
</gene>
<keyword evidence="3" id="KW-1185">Reference proteome</keyword>
<dbReference type="EMBL" id="CP035282">
    <property type="protein sequence ID" value="QAT62448.1"/>
    <property type="molecule type" value="Genomic_DNA"/>
</dbReference>
<dbReference type="KEGG" id="spoa:EQM13_13175"/>
<dbReference type="PANTHER" id="PTHR34094:SF1">
    <property type="entry name" value="PROTEIN FAM185A"/>
    <property type="match status" value="1"/>
</dbReference>
<organism evidence="2 3">
    <name type="scientific">Acidilutibacter cellobiosedens</name>
    <dbReference type="NCBI Taxonomy" id="2507161"/>
    <lineage>
        <taxon>Bacteria</taxon>
        <taxon>Bacillati</taxon>
        <taxon>Bacillota</taxon>
        <taxon>Tissierellia</taxon>
        <taxon>Tissierellales</taxon>
        <taxon>Acidilutibacteraceae</taxon>
        <taxon>Acidilutibacter</taxon>
    </lineage>
</organism>
<dbReference type="Proteomes" id="UP000287969">
    <property type="component" value="Chromosome"/>
</dbReference>
<reference evidence="3" key="1">
    <citation type="submission" date="2019-01" db="EMBL/GenBank/DDBJ databases">
        <title>Draft genomes of a novel of Sporanaerobacter strains.</title>
        <authorList>
            <person name="Ma S."/>
        </authorList>
    </citation>
    <scope>NUCLEOTIDE SEQUENCE [LARGE SCALE GENOMIC DNA]</scope>
    <source>
        <strain evidence="3">NJN-17</strain>
    </source>
</reference>
<dbReference type="Pfam" id="PF13349">
    <property type="entry name" value="DUF4097"/>
    <property type="match status" value="1"/>
</dbReference>
<sequence length="364" mass="39099">MKMSMKKIILIILGITLVSFGICFLSLNFSEGKRGHDFKGENIDVAPGIINVDADGVKVNVGLSGVHVTDDEGDNVVNVSPSGVNLKSGDEKLDLKSNSIDHEKFEDIKGIEKIDIGTSFVDINLIPEDRDNIRIHFNGKIKSGSGNIPSMTSEKSGSTLYIDVKNKGTDSYYSNYSNYSDLKLDIYIPKEYNGKFEMNTSSGDITGEKMNVKSINIATSSGDINLKNINSDTVTLETSSGDGNIKSVNADNIKFKSGSGDMTIEDMKGILNAATSSGEISVSYKELNGDIAVVSSSGDVKVYLPNNSKFNLNAVGASGEIECNFPLSVVSKEEHRLVGKTGEGNNNIDITTSSGDISIYPKEK</sequence>
<proteinExistence type="predicted"/>
<dbReference type="AlphaFoldDB" id="A0A410QF49"/>
<name>A0A410QF49_9FIRM</name>
<dbReference type="OrthoDB" id="2940757at2"/>
<protein>
    <recommendedName>
        <fullName evidence="1">DUF4097 domain-containing protein</fullName>
    </recommendedName>
</protein>